<sequence length="199" mass="22905">MKQKQQKKKKGRSVQDLLGIKTFTKYGLSTNKGELLFYLVSPTNISVLSHTNIEIKIRHLMMVLSALPDIEIVCTDSSECFDDNKAYLTERLEVEENAKVRKLIKKDIEFLDTVQVEMATARQFFFVARIKGQKEKLVFETANRIESKIAGEGFEVHRLKKPEIKRILALYFDASMQGEAMPDIDGEQFYEGTDDEDEE</sequence>
<evidence type="ECO:0000313" key="1">
    <source>
        <dbReference type="EMBL" id="CUQ80635.1"/>
    </source>
</evidence>
<dbReference type="AlphaFoldDB" id="A0A174YZQ1"/>
<reference evidence="1 2" key="1">
    <citation type="submission" date="2015-09" db="EMBL/GenBank/DDBJ databases">
        <authorList>
            <consortium name="Pathogen Informatics"/>
        </authorList>
    </citation>
    <scope>NUCLEOTIDE SEQUENCE [LARGE SCALE GENOMIC DNA]</scope>
    <source>
        <strain evidence="1 2">2789STDY5834928</strain>
    </source>
</reference>
<evidence type="ECO:0000313" key="2">
    <source>
        <dbReference type="Proteomes" id="UP000095662"/>
    </source>
</evidence>
<dbReference type="Proteomes" id="UP000095662">
    <property type="component" value="Unassembled WGS sequence"/>
</dbReference>
<name>A0A174YZQ1_9FIRM</name>
<accession>A0A174YZQ1</accession>
<proteinExistence type="predicted"/>
<protein>
    <submittedName>
        <fullName evidence="1">Uncharacterized protein</fullName>
    </submittedName>
</protein>
<dbReference type="STRING" id="39492.ERS852540_00051"/>
<dbReference type="OrthoDB" id="9787714at2"/>
<gene>
    <name evidence="1" type="ORF">ERS852540_00051</name>
</gene>
<organism evidence="1 2">
    <name type="scientific">[Eubacterium] siraeum</name>
    <dbReference type="NCBI Taxonomy" id="39492"/>
    <lineage>
        <taxon>Bacteria</taxon>
        <taxon>Bacillati</taxon>
        <taxon>Bacillota</taxon>
        <taxon>Clostridia</taxon>
        <taxon>Eubacteriales</taxon>
        <taxon>Oscillospiraceae</taxon>
        <taxon>Oscillospiraceae incertae sedis</taxon>
    </lineage>
</organism>
<dbReference type="EMBL" id="CZBY01000001">
    <property type="protein sequence ID" value="CUQ80635.1"/>
    <property type="molecule type" value="Genomic_DNA"/>
</dbReference>